<dbReference type="Proteomes" id="UP000218231">
    <property type="component" value="Unassembled WGS sequence"/>
</dbReference>
<dbReference type="PRINTS" id="PR00449">
    <property type="entry name" value="RASTRNSFRMNG"/>
</dbReference>
<dbReference type="AlphaFoldDB" id="A0A2A2J2A7"/>
<dbReference type="SMART" id="SM00174">
    <property type="entry name" value="RHO"/>
    <property type="match status" value="1"/>
</dbReference>
<keyword evidence="2" id="KW-1185">Reference proteome</keyword>
<dbReference type="SUPFAM" id="SSF52540">
    <property type="entry name" value="P-loop containing nucleoside triphosphate hydrolases"/>
    <property type="match status" value="1"/>
</dbReference>
<reference evidence="1 2" key="1">
    <citation type="journal article" date="2017" name="Curr. Biol.">
        <title>Genome architecture and evolution of a unichromosomal asexual nematode.</title>
        <authorList>
            <person name="Fradin H."/>
            <person name="Zegar C."/>
            <person name="Gutwein M."/>
            <person name="Lucas J."/>
            <person name="Kovtun M."/>
            <person name="Corcoran D."/>
            <person name="Baugh L.R."/>
            <person name="Kiontke K."/>
            <person name="Gunsalus K."/>
            <person name="Fitch D.H."/>
            <person name="Piano F."/>
        </authorList>
    </citation>
    <scope>NUCLEOTIDE SEQUENCE [LARGE SCALE GENOMIC DNA]</scope>
    <source>
        <strain evidence="1">PF1309</strain>
    </source>
</reference>
<organism evidence="1 2">
    <name type="scientific">Diploscapter pachys</name>
    <dbReference type="NCBI Taxonomy" id="2018661"/>
    <lineage>
        <taxon>Eukaryota</taxon>
        <taxon>Metazoa</taxon>
        <taxon>Ecdysozoa</taxon>
        <taxon>Nematoda</taxon>
        <taxon>Chromadorea</taxon>
        <taxon>Rhabditida</taxon>
        <taxon>Rhabditina</taxon>
        <taxon>Rhabditomorpha</taxon>
        <taxon>Rhabditoidea</taxon>
        <taxon>Rhabditidae</taxon>
        <taxon>Diploscapter</taxon>
    </lineage>
</organism>
<comment type="caution">
    <text evidence="1">The sequence shown here is derived from an EMBL/GenBank/DDBJ whole genome shotgun (WGS) entry which is preliminary data.</text>
</comment>
<evidence type="ECO:0000313" key="2">
    <source>
        <dbReference type="Proteomes" id="UP000218231"/>
    </source>
</evidence>
<dbReference type="STRING" id="2018661.A0A2A2J2A7"/>
<dbReference type="EMBL" id="LIAE01010741">
    <property type="protein sequence ID" value="PAV55906.1"/>
    <property type="molecule type" value="Genomic_DNA"/>
</dbReference>
<protein>
    <recommendedName>
        <fullName evidence="3">Ras family protein</fullName>
    </recommendedName>
</protein>
<proteinExistence type="predicted"/>
<evidence type="ECO:0008006" key="3">
    <source>
        <dbReference type="Google" id="ProtNLM"/>
    </source>
</evidence>
<accession>A0A2A2J2A7</accession>
<sequence length="193" mass="21836">MVATLPAIRCLILGDDQIDLTMMLQKYAKMSGLEYDNKNNELATAFRGEKCVFIAGNQENRTRQDVHVQMMCISVASQFDANLQNIKASLCSEVPFVVVGMEIEKRTEKFDELMPMPENEAKKRAHLQGANTYVECSERTGEGIEDAFEEAFTIGRQFAIEHIRRRREAEKMTTIDKNCSDAKQDGINACITQ</sequence>
<gene>
    <name evidence="1" type="ORF">WR25_13366</name>
</gene>
<evidence type="ECO:0000313" key="1">
    <source>
        <dbReference type="EMBL" id="PAV55906.1"/>
    </source>
</evidence>
<dbReference type="GO" id="GO:0003924">
    <property type="term" value="F:GTPase activity"/>
    <property type="evidence" value="ECO:0007669"/>
    <property type="project" value="InterPro"/>
</dbReference>
<name>A0A2A2J2A7_9BILA</name>
<dbReference type="InterPro" id="IPR001806">
    <property type="entry name" value="Small_GTPase"/>
</dbReference>
<dbReference type="OrthoDB" id="25896at2759"/>
<dbReference type="InterPro" id="IPR027417">
    <property type="entry name" value="P-loop_NTPase"/>
</dbReference>
<dbReference type="Gene3D" id="3.40.50.300">
    <property type="entry name" value="P-loop containing nucleotide triphosphate hydrolases"/>
    <property type="match status" value="1"/>
</dbReference>
<dbReference type="GO" id="GO:0005525">
    <property type="term" value="F:GTP binding"/>
    <property type="evidence" value="ECO:0007669"/>
    <property type="project" value="InterPro"/>
</dbReference>